<dbReference type="EMBL" id="OOFM01000004">
    <property type="protein sequence ID" value="SPL63691.1"/>
    <property type="molecule type" value="Genomic_DNA"/>
</dbReference>
<evidence type="ECO:0000313" key="2">
    <source>
        <dbReference type="Proteomes" id="UP000246073"/>
    </source>
</evidence>
<protein>
    <submittedName>
        <fullName evidence="1">Uncharacterized protein</fullName>
    </submittedName>
</protein>
<sequence length="257" mass="28457">MKNEQKKQTIQDLIAKIIAIGPVDGYRTYKEWMGGKLTFTAEPEADDGTDANLKPFKVDEYGGVYMDNAKVDYEAINKDVGELMQFLDSRIGALQKDVLALSAKVGNEHMKPDGVEASYNSIIKMGPNVIASNGTHSRILFFTDNASAERVYKSLKDLYRDTDSFSGFVNGDAQPTEVPLFDPRKDIGETFSKACKSWTESIAEATGPRSDLAKTIEHLTVCLDPEELYDDLVKSPEFKSAIVDALCRGSRTVHIKL</sequence>
<organism evidence="1 2">
    <name type="scientific">Ochrobactrum soli</name>
    <dbReference type="NCBI Taxonomy" id="2448455"/>
    <lineage>
        <taxon>Bacteria</taxon>
        <taxon>Pseudomonadati</taxon>
        <taxon>Pseudomonadota</taxon>
        <taxon>Alphaproteobacteria</taxon>
        <taxon>Hyphomicrobiales</taxon>
        <taxon>Brucellaceae</taxon>
        <taxon>Brucella/Ochrobactrum group</taxon>
        <taxon>Ochrobactrum</taxon>
    </lineage>
</organism>
<accession>A0A2P9HHU5</accession>
<dbReference type="AlphaFoldDB" id="A0A2P9HHU5"/>
<evidence type="ECO:0000313" key="1">
    <source>
        <dbReference type="EMBL" id="SPL63691.1"/>
    </source>
</evidence>
<dbReference type="RefSeq" id="WP_109367576.1">
    <property type="nucleotide sequence ID" value="NZ_OOFM01000004.1"/>
</dbReference>
<gene>
    <name evidence="1" type="ORF">OHAE_3623</name>
</gene>
<name>A0A2P9HHU5_9HYPH</name>
<dbReference type="Proteomes" id="UP000246073">
    <property type="component" value="Unassembled WGS sequence"/>
</dbReference>
<reference evidence="2" key="1">
    <citation type="submission" date="2017-12" db="EMBL/GenBank/DDBJ databases">
        <authorList>
            <person name="Diaz M."/>
        </authorList>
    </citation>
    <scope>NUCLEOTIDE SEQUENCE [LARGE SCALE GENOMIC DNA]</scope>
    <source>
        <strain evidence="2">FI11154</strain>
    </source>
</reference>
<proteinExistence type="predicted"/>